<accession>A0A3M2L1V0</accession>
<dbReference type="InterPro" id="IPR013320">
    <property type="entry name" value="ConA-like_dom_sf"/>
</dbReference>
<dbReference type="AlphaFoldDB" id="A0A3M2L1V0"/>
<comment type="caution">
    <text evidence="3">The sequence shown here is derived from an EMBL/GenBank/DDBJ whole genome shotgun (WGS) entry which is preliminary data.</text>
</comment>
<evidence type="ECO:0000259" key="2">
    <source>
        <dbReference type="Pfam" id="PF08787"/>
    </source>
</evidence>
<feature type="compositionally biased region" description="Low complexity" evidence="1">
    <location>
        <begin position="1"/>
        <end position="12"/>
    </location>
</feature>
<feature type="region of interest" description="Disordered" evidence="1">
    <location>
        <begin position="1"/>
        <end position="35"/>
    </location>
</feature>
<name>A0A3M2L1V0_9ACTN</name>
<keyword evidence="4" id="KW-1185">Reference proteome</keyword>
<gene>
    <name evidence="3" type="ORF">EBN88_25805</name>
</gene>
<reference evidence="3 4" key="1">
    <citation type="submission" date="2018-10" db="EMBL/GenBank/DDBJ databases">
        <title>Isolation, diversity and antifungal activity of actinobacteria from wheat.</title>
        <authorList>
            <person name="Han C."/>
        </authorList>
    </citation>
    <scope>NUCLEOTIDE SEQUENCE [LARGE SCALE GENOMIC DNA]</scope>
    <source>
        <strain evidence="3 4">NEAU-YY642</strain>
    </source>
</reference>
<dbReference type="Proteomes" id="UP000278673">
    <property type="component" value="Unassembled WGS sequence"/>
</dbReference>
<evidence type="ECO:0000313" key="4">
    <source>
        <dbReference type="Proteomes" id="UP000278673"/>
    </source>
</evidence>
<evidence type="ECO:0000313" key="3">
    <source>
        <dbReference type="EMBL" id="RMI31561.1"/>
    </source>
</evidence>
<sequence>MAARGPAGPAPTGRGGTPVRQPRPTRPAREGRGRTPLALAAVAALTAPLVAGTTARAVEEPPEDRAQLPADVLDLSDWKITLPVGDDEAPTEIRQPELDTYAHDTFFTVTGTESGDAVRFRAPVNGVTTGGSSYPRAELREMEPGGDDETEWSSTSGTHTMTVREAFTHLPEDKPHVVGAQIHGGDDDVTVVRLEGSELWITEGDTAHHHLVTDDYELGTVFEISYVVSDGEIEVHYNGELETTLEHDDPTNYFKAGAYTQANCENSAPCDEDNYGEVVIHELTVDHEDD</sequence>
<dbReference type="InterPro" id="IPR014895">
    <property type="entry name" value="Alginate_lyase_2"/>
</dbReference>
<dbReference type="Gene3D" id="2.60.120.200">
    <property type="match status" value="1"/>
</dbReference>
<keyword evidence="3" id="KW-0456">Lyase</keyword>
<dbReference type="Pfam" id="PF08787">
    <property type="entry name" value="Alginate_lyase2"/>
    <property type="match status" value="1"/>
</dbReference>
<dbReference type="GO" id="GO:0016829">
    <property type="term" value="F:lyase activity"/>
    <property type="evidence" value="ECO:0007669"/>
    <property type="project" value="UniProtKB-KW"/>
</dbReference>
<feature type="domain" description="Alginate lyase 2" evidence="2">
    <location>
        <begin position="73"/>
        <end position="287"/>
    </location>
</feature>
<organism evidence="3 4">
    <name type="scientific">Streptomyces triticirhizae</name>
    <dbReference type="NCBI Taxonomy" id="2483353"/>
    <lineage>
        <taxon>Bacteria</taxon>
        <taxon>Bacillati</taxon>
        <taxon>Actinomycetota</taxon>
        <taxon>Actinomycetes</taxon>
        <taxon>Kitasatosporales</taxon>
        <taxon>Streptomycetaceae</taxon>
        <taxon>Streptomyces</taxon>
    </lineage>
</organism>
<evidence type="ECO:0000256" key="1">
    <source>
        <dbReference type="SAM" id="MobiDB-lite"/>
    </source>
</evidence>
<protein>
    <submittedName>
        <fullName evidence="3">Polysaccharide lyase family 7 protein</fullName>
    </submittedName>
</protein>
<proteinExistence type="predicted"/>
<dbReference type="SUPFAM" id="SSF49899">
    <property type="entry name" value="Concanavalin A-like lectins/glucanases"/>
    <property type="match status" value="1"/>
</dbReference>
<dbReference type="EMBL" id="RFFJ01000217">
    <property type="protein sequence ID" value="RMI31561.1"/>
    <property type="molecule type" value="Genomic_DNA"/>
</dbReference>